<gene>
    <name evidence="3" type="ORF">MNOR_LOCUS11895</name>
</gene>
<evidence type="ECO:0000256" key="1">
    <source>
        <dbReference type="SAM" id="SignalP"/>
    </source>
</evidence>
<feature type="chain" id="PRO_5043573237" description="Ig-like domain-containing protein" evidence="1">
    <location>
        <begin position="23"/>
        <end position="176"/>
    </location>
</feature>
<sequence>MKMRKKMFTIILMVVQLGLVLCSEAPRFLREPPQNAVFTNTTGIIIDCLGEGGPTPRVSWIKQDGRPMEEVSGLVRVLNNGSLEFSPFPGVRYNPRLHEATYTCVISSSAGGLRANPTQVRAVVVGDYEVQVYDQLVMAGNTAVLRCSVPSYVRDYVTVTSWIRDDTFNIYPNMHG</sequence>
<organism evidence="3 4">
    <name type="scientific">Meganyctiphanes norvegica</name>
    <name type="common">Northern krill</name>
    <name type="synonym">Thysanopoda norvegica</name>
    <dbReference type="NCBI Taxonomy" id="48144"/>
    <lineage>
        <taxon>Eukaryota</taxon>
        <taxon>Metazoa</taxon>
        <taxon>Ecdysozoa</taxon>
        <taxon>Arthropoda</taxon>
        <taxon>Crustacea</taxon>
        <taxon>Multicrustacea</taxon>
        <taxon>Malacostraca</taxon>
        <taxon>Eumalacostraca</taxon>
        <taxon>Eucarida</taxon>
        <taxon>Euphausiacea</taxon>
        <taxon>Euphausiidae</taxon>
        <taxon>Meganyctiphanes</taxon>
    </lineage>
</organism>
<evidence type="ECO:0000313" key="3">
    <source>
        <dbReference type="EMBL" id="CAL4082426.1"/>
    </source>
</evidence>
<dbReference type="InterPro" id="IPR013783">
    <property type="entry name" value="Ig-like_fold"/>
</dbReference>
<evidence type="ECO:0000313" key="4">
    <source>
        <dbReference type="Proteomes" id="UP001497623"/>
    </source>
</evidence>
<evidence type="ECO:0000259" key="2">
    <source>
        <dbReference type="PROSITE" id="PS50835"/>
    </source>
</evidence>
<dbReference type="PROSITE" id="PS50835">
    <property type="entry name" value="IG_LIKE"/>
    <property type="match status" value="1"/>
</dbReference>
<dbReference type="Proteomes" id="UP001497623">
    <property type="component" value="Unassembled WGS sequence"/>
</dbReference>
<keyword evidence="1" id="KW-0732">Signal</keyword>
<name>A0AAV2QI83_MEGNR</name>
<proteinExistence type="predicted"/>
<protein>
    <recommendedName>
        <fullName evidence="2">Ig-like domain-containing protein</fullName>
    </recommendedName>
</protein>
<feature type="domain" description="Ig-like" evidence="2">
    <location>
        <begin position="26"/>
        <end position="121"/>
    </location>
</feature>
<dbReference type="SUPFAM" id="SSF48726">
    <property type="entry name" value="Immunoglobulin"/>
    <property type="match status" value="1"/>
</dbReference>
<accession>A0AAV2QI83</accession>
<comment type="caution">
    <text evidence="3">The sequence shown here is derived from an EMBL/GenBank/DDBJ whole genome shotgun (WGS) entry which is preliminary data.</text>
</comment>
<dbReference type="AlphaFoldDB" id="A0AAV2QI83"/>
<dbReference type="EMBL" id="CAXKWB010006351">
    <property type="protein sequence ID" value="CAL4082426.1"/>
    <property type="molecule type" value="Genomic_DNA"/>
</dbReference>
<dbReference type="InterPro" id="IPR007110">
    <property type="entry name" value="Ig-like_dom"/>
</dbReference>
<dbReference type="Gene3D" id="2.60.40.10">
    <property type="entry name" value="Immunoglobulins"/>
    <property type="match status" value="2"/>
</dbReference>
<feature type="non-terminal residue" evidence="3">
    <location>
        <position position="176"/>
    </location>
</feature>
<feature type="signal peptide" evidence="1">
    <location>
        <begin position="1"/>
        <end position="22"/>
    </location>
</feature>
<dbReference type="InterPro" id="IPR036179">
    <property type="entry name" value="Ig-like_dom_sf"/>
</dbReference>
<keyword evidence="4" id="KW-1185">Reference proteome</keyword>
<reference evidence="3 4" key="1">
    <citation type="submission" date="2024-05" db="EMBL/GenBank/DDBJ databases">
        <authorList>
            <person name="Wallberg A."/>
        </authorList>
    </citation>
    <scope>NUCLEOTIDE SEQUENCE [LARGE SCALE GENOMIC DNA]</scope>
</reference>